<dbReference type="GO" id="GO:0051087">
    <property type="term" value="F:protein-folding chaperone binding"/>
    <property type="evidence" value="ECO:0007669"/>
    <property type="project" value="InterPro"/>
</dbReference>
<dbReference type="Proteomes" id="UP000034569">
    <property type="component" value="Unassembled WGS sequence"/>
</dbReference>
<evidence type="ECO:0000256" key="3">
    <source>
        <dbReference type="ARBA" id="ARBA00011738"/>
    </source>
</evidence>
<evidence type="ECO:0000256" key="9">
    <source>
        <dbReference type="ARBA" id="ARBA00076414"/>
    </source>
</evidence>
<dbReference type="FunFam" id="2.30.22.10:FF:000001">
    <property type="entry name" value="Protein GrpE"/>
    <property type="match status" value="1"/>
</dbReference>
<evidence type="ECO:0000256" key="5">
    <source>
        <dbReference type="ARBA" id="ARBA00023016"/>
    </source>
</evidence>
<dbReference type="GO" id="GO:0005737">
    <property type="term" value="C:cytoplasm"/>
    <property type="evidence" value="ECO:0007669"/>
    <property type="project" value="UniProtKB-SubCell"/>
</dbReference>
<dbReference type="InterPro" id="IPR013805">
    <property type="entry name" value="GrpE_CC"/>
</dbReference>
<dbReference type="Gene3D" id="2.30.22.10">
    <property type="entry name" value="Head domain of nucleotide exchange factor GrpE"/>
    <property type="match status" value="1"/>
</dbReference>
<evidence type="ECO:0000313" key="14">
    <source>
        <dbReference type="EMBL" id="KKU20713.1"/>
    </source>
</evidence>
<sequence>MPDEIKNEENKIEEMEIIEEGRDTFEAKLKKAKEALKKCEHERGEYLAGWQRAKADYINFQKSQERLVSDIQKFVLEDALVKILNVVDSFEQALKFQPEELKNSEWAKGVLQIKNQLDDFLKSRGVEAIKTLNEKFNPEFHEAIEAIISDAEEGMIVEEVQKGYALHGKVIRPARVKISK</sequence>
<name>A0A0G1QSI7_9BACT</name>
<organism evidence="14 15">
    <name type="scientific">Candidatus Azambacteria bacterium GW2011_GWC1_46_13</name>
    <dbReference type="NCBI Taxonomy" id="1618619"/>
    <lineage>
        <taxon>Bacteria</taxon>
        <taxon>Candidatus Azamiibacteriota</taxon>
    </lineage>
</organism>
<dbReference type="SUPFAM" id="SSF51064">
    <property type="entry name" value="Head domain of nucleotide exchange factor GrpE"/>
    <property type="match status" value="1"/>
</dbReference>
<evidence type="ECO:0000256" key="12">
    <source>
        <dbReference type="RuleBase" id="RU004478"/>
    </source>
</evidence>
<keyword evidence="6 10" id="KW-0143">Chaperone</keyword>
<dbReference type="Gene3D" id="3.90.20.20">
    <property type="match status" value="1"/>
</dbReference>
<proteinExistence type="inferred from homology"/>
<dbReference type="GO" id="GO:0006457">
    <property type="term" value="P:protein folding"/>
    <property type="evidence" value="ECO:0007669"/>
    <property type="project" value="InterPro"/>
</dbReference>
<dbReference type="Pfam" id="PF01025">
    <property type="entry name" value="GrpE"/>
    <property type="match status" value="1"/>
</dbReference>
<dbReference type="GO" id="GO:0051082">
    <property type="term" value="F:unfolded protein binding"/>
    <property type="evidence" value="ECO:0007669"/>
    <property type="project" value="TreeGrafter"/>
</dbReference>
<keyword evidence="13" id="KW-0175">Coiled coil</keyword>
<dbReference type="CDD" id="cd00446">
    <property type="entry name" value="GrpE"/>
    <property type="match status" value="1"/>
</dbReference>
<evidence type="ECO:0000256" key="8">
    <source>
        <dbReference type="ARBA" id="ARBA00072274"/>
    </source>
</evidence>
<dbReference type="PRINTS" id="PR00773">
    <property type="entry name" value="GRPEPROTEIN"/>
</dbReference>
<feature type="coiled-coil region" evidence="13">
    <location>
        <begin position="15"/>
        <end position="42"/>
    </location>
</feature>
<evidence type="ECO:0000256" key="11">
    <source>
        <dbReference type="RuleBase" id="RU000639"/>
    </source>
</evidence>
<comment type="subcellular location">
    <subcellularLocation>
        <location evidence="1 10">Cytoplasm</location>
    </subcellularLocation>
</comment>
<evidence type="ECO:0000256" key="6">
    <source>
        <dbReference type="ARBA" id="ARBA00023186"/>
    </source>
</evidence>
<dbReference type="PANTHER" id="PTHR21237">
    <property type="entry name" value="GRPE PROTEIN"/>
    <property type="match status" value="1"/>
</dbReference>
<dbReference type="InterPro" id="IPR000740">
    <property type="entry name" value="GrpE"/>
</dbReference>
<keyword evidence="4 10" id="KW-0963">Cytoplasm</keyword>
<comment type="function">
    <text evidence="7 10 11">Participates actively in the response to hyperosmotic and heat shock by preventing the aggregation of stress-denatured proteins, in association with DnaK and GrpE. It is the nucleotide exchange factor for DnaK and may function as a thermosensor. Unfolded proteins bind initially to DnaJ; upon interaction with the DnaJ-bound protein, DnaK hydrolyzes its bound ATP, resulting in the formation of a stable complex. GrpE releases ADP from DnaK; ATP binding to DnaK triggers the release of the substrate protein, thus completing the reaction cycle. Several rounds of ATP-dependent interactions between DnaJ, DnaK and GrpE are required for fully efficient folding.</text>
</comment>
<dbReference type="GO" id="GO:0042803">
    <property type="term" value="F:protein homodimerization activity"/>
    <property type="evidence" value="ECO:0007669"/>
    <property type="project" value="InterPro"/>
</dbReference>
<evidence type="ECO:0000256" key="7">
    <source>
        <dbReference type="ARBA" id="ARBA00053401"/>
    </source>
</evidence>
<comment type="subunit">
    <text evidence="3 10">Homodimer.</text>
</comment>
<evidence type="ECO:0000256" key="1">
    <source>
        <dbReference type="ARBA" id="ARBA00004496"/>
    </source>
</evidence>
<dbReference type="GO" id="GO:0000774">
    <property type="term" value="F:adenyl-nucleotide exchange factor activity"/>
    <property type="evidence" value="ECO:0007669"/>
    <property type="project" value="InterPro"/>
</dbReference>
<dbReference type="HAMAP" id="MF_01151">
    <property type="entry name" value="GrpE"/>
    <property type="match status" value="1"/>
</dbReference>
<evidence type="ECO:0000256" key="10">
    <source>
        <dbReference type="HAMAP-Rule" id="MF_01151"/>
    </source>
</evidence>
<dbReference type="AlphaFoldDB" id="A0A0G1QSI7"/>
<dbReference type="EMBL" id="LCLU01000040">
    <property type="protein sequence ID" value="KKU20713.1"/>
    <property type="molecule type" value="Genomic_DNA"/>
</dbReference>
<dbReference type="InterPro" id="IPR009012">
    <property type="entry name" value="GrpE_head"/>
</dbReference>
<gene>
    <name evidence="10" type="primary">grpE</name>
    <name evidence="14" type="ORF">UX33_C0040G0002</name>
</gene>
<accession>A0A0G1QSI7</accession>
<comment type="caution">
    <text evidence="14">The sequence shown here is derived from an EMBL/GenBank/DDBJ whole genome shotgun (WGS) entry which is preliminary data.</text>
</comment>
<evidence type="ECO:0000313" key="15">
    <source>
        <dbReference type="Proteomes" id="UP000034569"/>
    </source>
</evidence>
<evidence type="ECO:0000256" key="4">
    <source>
        <dbReference type="ARBA" id="ARBA00022490"/>
    </source>
</evidence>
<evidence type="ECO:0000256" key="2">
    <source>
        <dbReference type="ARBA" id="ARBA00009054"/>
    </source>
</evidence>
<dbReference type="PROSITE" id="PS01071">
    <property type="entry name" value="GRPE"/>
    <property type="match status" value="1"/>
</dbReference>
<dbReference type="PANTHER" id="PTHR21237:SF23">
    <property type="entry name" value="GRPE PROTEIN HOMOLOG, MITOCHONDRIAL"/>
    <property type="match status" value="1"/>
</dbReference>
<comment type="similarity">
    <text evidence="2 10 12">Belongs to the GrpE family.</text>
</comment>
<evidence type="ECO:0000256" key="13">
    <source>
        <dbReference type="SAM" id="Coils"/>
    </source>
</evidence>
<keyword evidence="5 10" id="KW-0346">Stress response</keyword>
<dbReference type="SUPFAM" id="SSF58014">
    <property type="entry name" value="Coiled-coil domain of nucleotide exchange factor GrpE"/>
    <property type="match status" value="1"/>
</dbReference>
<protein>
    <recommendedName>
        <fullName evidence="8 10">Protein GrpE</fullName>
    </recommendedName>
    <alternativeName>
        <fullName evidence="9 10">HSP-70 cofactor</fullName>
    </alternativeName>
</protein>
<reference evidence="14 15" key="1">
    <citation type="journal article" date="2015" name="Nature">
        <title>rRNA introns, odd ribosomes, and small enigmatic genomes across a large radiation of phyla.</title>
        <authorList>
            <person name="Brown C.T."/>
            <person name="Hug L.A."/>
            <person name="Thomas B.C."/>
            <person name="Sharon I."/>
            <person name="Castelle C.J."/>
            <person name="Singh A."/>
            <person name="Wilkins M.J."/>
            <person name="Williams K.H."/>
            <person name="Banfield J.F."/>
        </authorList>
    </citation>
    <scope>NUCLEOTIDE SEQUENCE [LARGE SCALE GENOMIC DNA]</scope>
</reference>